<dbReference type="Pfam" id="PF13426">
    <property type="entry name" value="PAS_9"/>
    <property type="match status" value="1"/>
</dbReference>
<dbReference type="InterPro" id="IPR011006">
    <property type="entry name" value="CheY-like_superfamily"/>
</dbReference>
<gene>
    <name evidence="11" type="ORF">FHW12_004103</name>
</gene>
<dbReference type="InterPro" id="IPR029016">
    <property type="entry name" value="GAF-like_dom_sf"/>
</dbReference>
<dbReference type="SMART" id="SM00448">
    <property type="entry name" value="REC"/>
    <property type="match status" value="1"/>
</dbReference>
<dbReference type="SMART" id="SM00091">
    <property type="entry name" value="PAS"/>
    <property type="match status" value="4"/>
</dbReference>
<keyword evidence="3" id="KW-0808">Transferase</keyword>
<feature type="domain" description="PAC" evidence="8">
    <location>
        <begin position="383"/>
        <end position="430"/>
    </location>
</feature>
<feature type="domain" description="PAS" evidence="7">
    <location>
        <begin position="559"/>
        <end position="602"/>
    </location>
</feature>
<evidence type="ECO:0000259" key="7">
    <source>
        <dbReference type="PROSITE" id="PS50112"/>
    </source>
</evidence>
<dbReference type="SUPFAM" id="SSF55785">
    <property type="entry name" value="PYP-like sensor domain (PAS domain)"/>
    <property type="match status" value="4"/>
</dbReference>
<feature type="domain" description="Response regulatory" evidence="6">
    <location>
        <begin position="1297"/>
        <end position="1412"/>
    </location>
</feature>
<dbReference type="PROSITE" id="PS50113">
    <property type="entry name" value="PAC"/>
    <property type="match status" value="3"/>
</dbReference>
<dbReference type="Pfam" id="PF00989">
    <property type="entry name" value="PAS"/>
    <property type="match status" value="1"/>
</dbReference>
<evidence type="ECO:0000259" key="8">
    <source>
        <dbReference type="PROSITE" id="PS50113"/>
    </source>
</evidence>
<feature type="domain" description="EAL" evidence="9">
    <location>
        <begin position="1029"/>
        <end position="1283"/>
    </location>
</feature>
<dbReference type="GO" id="GO:0000160">
    <property type="term" value="P:phosphorelay signal transduction system"/>
    <property type="evidence" value="ECO:0007669"/>
    <property type="project" value="InterPro"/>
</dbReference>
<dbReference type="EC" id="3.1.4.52" evidence="1"/>
<dbReference type="GO" id="GO:0071111">
    <property type="term" value="F:cyclic-guanylate-specific phosphodiesterase activity"/>
    <property type="evidence" value="ECO:0007669"/>
    <property type="project" value="UniProtKB-EC"/>
</dbReference>
<dbReference type="SUPFAM" id="SSF52172">
    <property type="entry name" value="CheY-like"/>
    <property type="match status" value="1"/>
</dbReference>
<dbReference type="Pfam" id="PF08448">
    <property type="entry name" value="PAS_4"/>
    <property type="match status" value="1"/>
</dbReference>
<evidence type="ECO:0000259" key="9">
    <source>
        <dbReference type="PROSITE" id="PS50883"/>
    </source>
</evidence>
<feature type="modified residue" description="4-aspartylphosphate" evidence="5">
    <location>
        <position position="1346"/>
    </location>
</feature>
<feature type="domain" description="PAS" evidence="7">
    <location>
        <begin position="188"/>
        <end position="230"/>
    </location>
</feature>
<dbReference type="SUPFAM" id="SSF55073">
    <property type="entry name" value="Nucleotide cyclase"/>
    <property type="match status" value="1"/>
</dbReference>
<dbReference type="Gene3D" id="3.30.450.20">
    <property type="entry name" value="PAS domain"/>
    <property type="match status" value="4"/>
</dbReference>
<dbReference type="InterPro" id="IPR013767">
    <property type="entry name" value="PAS_fold"/>
</dbReference>
<dbReference type="CDD" id="cd17569">
    <property type="entry name" value="REC_HupR-like"/>
    <property type="match status" value="1"/>
</dbReference>
<dbReference type="PROSITE" id="PS50887">
    <property type="entry name" value="GGDEF"/>
    <property type="match status" value="1"/>
</dbReference>
<dbReference type="PANTHER" id="PTHR44757">
    <property type="entry name" value="DIGUANYLATE CYCLASE DGCP"/>
    <property type="match status" value="1"/>
</dbReference>
<dbReference type="InterPro" id="IPR000700">
    <property type="entry name" value="PAS-assoc_C"/>
</dbReference>
<dbReference type="PROSITE" id="PS50110">
    <property type="entry name" value="RESPONSE_REGULATORY"/>
    <property type="match status" value="1"/>
</dbReference>
<feature type="domain" description="PAS" evidence="7">
    <location>
        <begin position="311"/>
        <end position="381"/>
    </location>
</feature>
<keyword evidence="4" id="KW-0418">Kinase</keyword>
<dbReference type="Pfam" id="PF00990">
    <property type="entry name" value="GGDEF"/>
    <property type="match status" value="1"/>
</dbReference>
<dbReference type="EMBL" id="JACGXL010000008">
    <property type="protein sequence ID" value="MBA8889856.1"/>
    <property type="molecule type" value="Genomic_DNA"/>
</dbReference>
<dbReference type="InterPro" id="IPR052155">
    <property type="entry name" value="Biofilm_reg_signaling"/>
</dbReference>
<dbReference type="NCBIfam" id="TIGR00254">
    <property type="entry name" value="GGDEF"/>
    <property type="match status" value="1"/>
</dbReference>
<dbReference type="InterPro" id="IPR035919">
    <property type="entry name" value="EAL_sf"/>
</dbReference>
<evidence type="ECO:0000313" key="12">
    <source>
        <dbReference type="Proteomes" id="UP000550401"/>
    </source>
</evidence>
<dbReference type="SMART" id="SM00267">
    <property type="entry name" value="GGDEF"/>
    <property type="match status" value="1"/>
</dbReference>
<dbReference type="InterPro" id="IPR043128">
    <property type="entry name" value="Rev_trsase/Diguanyl_cyclase"/>
</dbReference>
<feature type="domain" description="PAS" evidence="7">
    <location>
        <begin position="431"/>
        <end position="487"/>
    </location>
</feature>
<name>A0A839F5K1_9GAMM</name>
<keyword evidence="5" id="KW-0597">Phosphoprotein</keyword>
<dbReference type="CDD" id="cd01949">
    <property type="entry name" value="GGDEF"/>
    <property type="match status" value="1"/>
</dbReference>
<feature type="domain" description="PAC" evidence="8">
    <location>
        <begin position="506"/>
        <end position="558"/>
    </location>
</feature>
<evidence type="ECO:0000256" key="1">
    <source>
        <dbReference type="ARBA" id="ARBA00012282"/>
    </source>
</evidence>
<dbReference type="Pfam" id="PF13185">
    <property type="entry name" value="GAF_2"/>
    <property type="match status" value="1"/>
</dbReference>
<dbReference type="Pfam" id="PF00072">
    <property type="entry name" value="Response_reg"/>
    <property type="match status" value="1"/>
</dbReference>
<dbReference type="InterPro" id="IPR035965">
    <property type="entry name" value="PAS-like_dom_sf"/>
</dbReference>
<dbReference type="FunFam" id="3.20.20.450:FF:000001">
    <property type="entry name" value="Cyclic di-GMP phosphodiesterase yahA"/>
    <property type="match status" value="1"/>
</dbReference>
<dbReference type="Gene3D" id="3.30.450.40">
    <property type="match status" value="1"/>
</dbReference>
<dbReference type="InterPro" id="IPR001789">
    <property type="entry name" value="Sig_transdc_resp-reg_receiver"/>
</dbReference>
<keyword evidence="2" id="KW-0973">c-di-GMP</keyword>
<proteinExistence type="predicted"/>
<dbReference type="CDD" id="cd00130">
    <property type="entry name" value="PAS"/>
    <property type="match status" value="4"/>
</dbReference>
<dbReference type="CDD" id="cd01948">
    <property type="entry name" value="EAL"/>
    <property type="match status" value="1"/>
</dbReference>
<dbReference type="InterPro" id="IPR001633">
    <property type="entry name" value="EAL_dom"/>
</dbReference>
<dbReference type="InterPro" id="IPR000160">
    <property type="entry name" value="GGDEF_dom"/>
</dbReference>
<dbReference type="PANTHER" id="PTHR44757:SF2">
    <property type="entry name" value="BIOFILM ARCHITECTURE MAINTENANCE PROTEIN MBAA"/>
    <property type="match status" value="1"/>
</dbReference>
<sequence>MAQTFTSIDRRGGGWSPPAPNEALRELAEAAAAACDGTSGFVAWPEQGLFVATADGVADAAWRDVIPLLLDQLAAQAGPAAIAGTEGVVVAALPDAAAFRRAAAAMLPAGEYDPVGLVGVLDLRCSDAAATRALAALRELASRQFALHRDLGRRVDAGARAREDAPRFAAIVRPLDDAARQAEATRLERRFAEALVESMPGILYLHDARGRFLRWNRHFEQVTGYATPDIARMHPRAFFPAAQRLSLEANIAEVLAFGASSFEAPLLTRDGREIPYFFTGKRVEFDGHRCLVSIGIDVSERVRAEREHEVSEQRYRTLFDCAPDGIVVADADSVYLEANESACRMLGYERHELVGLGASDIVAPAEIGNIAPAIEAIRSSAAHHREWSLRRKNGTTFPAEVIATLMPDGNLLGMIRDVTERRRAEEELRRSEDRFRAIFEQAGVGIALVDVHSGRFVRCNRALADMLGYTSEALCRLAVADVSHPDDALLQDVLAQRLLAGTIDRYRIEKRYRRSDGGEVWALLTATLVRHADGSPQFLVGMLEDITERRSLHAALEESEKRFRQIAEHIPAVFFLVNVRSGECLYVSPAYERIWGRSRESVYRSPASWLEAIVPGDPNPMLRDGQPIDPKGKLDFEYRIARPDGSIRWIRSRSFPVFDKDGRLEQIAGLAEDVTEGKEQERKIARLTRIRAVIGALHSAMLRQPDRESLLQEACRMATVEGIFEIAWVAGPQRGSETPSILAVADERARGFIEGNLRALRSDHFSVRALVSRKPVVINDFSTDATFAPVRDRLVAHECRSGAAFPLSSNGEVVAALVLFARERDFFDDEELGLLGWITGDLSYALEHIDNAQRLQHLAYFDALTGLANAALFRDRLAQFVSAAPSVHGKVCAVIVDLEHFTRLNESLGRECGDEVLRAVAQRLEQRLEEPYALGRIGADTFAIARPGSGDRVATRLLEQVIDALRDPFEVGGQSISVSGQAGIALYPDDADDDDSLFKHAEAALKLAKSSGARQMFYSAQISHRIAARLDAEAALHAAVAAGQFVLHYQPRVDMVSGLVVGAEALIRWQHPERGLVPPEEFITLAEETGLIVPIGAWVIDAICAQQAAWLKAGAGMVPIAANISSVQLDRSDVVRTVRDALARHSLFARHLHLELTESSVMKDPEAAAEVLRGLRELGVGLALDDFGTGHSSLAYLKRFPFTRVKIDRTFIADITHSAEDAAIASAIIAIAHRMGLKVVAEGVETQGQFNYLSMQGCDEMQGYYFSPAVAAEMFEDYLRGGRSIRLAPRADEERRTVLVVDDEPGIRTALTRMLRSDGYRVLTAASGDEGLHVLSLNAVQVIISDQRMPGMSGTEFLGKVKDLYPETMRIILSGYTEIDVVTESVNRGAVFRFLTKPWDDDLLREQVRDAFQRYRPRTTAGDGAPPSA</sequence>
<dbReference type="InterPro" id="IPR013655">
    <property type="entry name" value="PAS_fold_3"/>
</dbReference>
<accession>A0A839F5K1</accession>
<dbReference type="GO" id="GO:0006355">
    <property type="term" value="P:regulation of DNA-templated transcription"/>
    <property type="evidence" value="ECO:0007669"/>
    <property type="project" value="InterPro"/>
</dbReference>
<dbReference type="SUPFAM" id="SSF141868">
    <property type="entry name" value="EAL domain-like"/>
    <property type="match status" value="1"/>
</dbReference>
<dbReference type="InterPro" id="IPR029787">
    <property type="entry name" value="Nucleotide_cyclase"/>
</dbReference>
<organism evidence="11 12">
    <name type="scientific">Dokdonella fugitiva</name>
    <dbReference type="NCBI Taxonomy" id="328517"/>
    <lineage>
        <taxon>Bacteria</taxon>
        <taxon>Pseudomonadati</taxon>
        <taxon>Pseudomonadota</taxon>
        <taxon>Gammaproteobacteria</taxon>
        <taxon>Lysobacterales</taxon>
        <taxon>Rhodanobacteraceae</taxon>
        <taxon>Dokdonella</taxon>
    </lineage>
</organism>
<protein>
    <recommendedName>
        <fullName evidence="1">cyclic-guanylate-specific phosphodiesterase</fullName>
        <ecNumber evidence="1">3.1.4.52</ecNumber>
    </recommendedName>
</protein>
<evidence type="ECO:0000256" key="4">
    <source>
        <dbReference type="ARBA" id="ARBA00022777"/>
    </source>
</evidence>
<dbReference type="PROSITE" id="PS50112">
    <property type="entry name" value="PAS"/>
    <property type="match status" value="4"/>
</dbReference>
<dbReference type="RefSeq" id="WP_182532883.1">
    <property type="nucleotide sequence ID" value="NZ_JACGXL010000008.1"/>
</dbReference>
<dbReference type="InterPro" id="IPR001610">
    <property type="entry name" value="PAC"/>
</dbReference>
<dbReference type="Gene3D" id="3.40.50.2300">
    <property type="match status" value="1"/>
</dbReference>
<feature type="domain" description="GGDEF" evidence="10">
    <location>
        <begin position="889"/>
        <end position="1021"/>
    </location>
</feature>
<dbReference type="Pfam" id="PF00563">
    <property type="entry name" value="EAL"/>
    <property type="match status" value="1"/>
</dbReference>
<dbReference type="InterPro" id="IPR003018">
    <property type="entry name" value="GAF"/>
</dbReference>
<evidence type="ECO:0000313" key="11">
    <source>
        <dbReference type="EMBL" id="MBA8889856.1"/>
    </source>
</evidence>
<evidence type="ECO:0000256" key="5">
    <source>
        <dbReference type="PROSITE-ProRule" id="PRU00169"/>
    </source>
</evidence>
<comment type="caution">
    <text evidence="11">The sequence shown here is derived from an EMBL/GenBank/DDBJ whole genome shotgun (WGS) entry which is preliminary data.</text>
</comment>
<dbReference type="Gene3D" id="3.30.70.270">
    <property type="match status" value="1"/>
</dbReference>
<dbReference type="NCBIfam" id="TIGR00229">
    <property type="entry name" value="sensory_box"/>
    <property type="match status" value="4"/>
</dbReference>
<evidence type="ECO:0000259" key="6">
    <source>
        <dbReference type="PROSITE" id="PS50110"/>
    </source>
</evidence>
<dbReference type="SMART" id="SM00052">
    <property type="entry name" value="EAL"/>
    <property type="match status" value="1"/>
</dbReference>
<dbReference type="Pfam" id="PF08447">
    <property type="entry name" value="PAS_3"/>
    <property type="match status" value="1"/>
</dbReference>
<evidence type="ECO:0000259" key="10">
    <source>
        <dbReference type="PROSITE" id="PS50887"/>
    </source>
</evidence>
<dbReference type="SUPFAM" id="SSF55781">
    <property type="entry name" value="GAF domain-like"/>
    <property type="match status" value="1"/>
</dbReference>
<evidence type="ECO:0000256" key="2">
    <source>
        <dbReference type="ARBA" id="ARBA00022636"/>
    </source>
</evidence>
<evidence type="ECO:0000256" key="3">
    <source>
        <dbReference type="ARBA" id="ARBA00022679"/>
    </source>
</evidence>
<dbReference type="PROSITE" id="PS50883">
    <property type="entry name" value="EAL"/>
    <property type="match status" value="1"/>
</dbReference>
<reference evidence="11 12" key="1">
    <citation type="submission" date="2020-07" db="EMBL/GenBank/DDBJ databases">
        <title>Genomic Encyclopedia of Type Strains, Phase IV (KMG-V): Genome sequencing to study the core and pangenomes of soil and plant-associated prokaryotes.</title>
        <authorList>
            <person name="Whitman W."/>
        </authorList>
    </citation>
    <scope>NUCLEOTIDE SEQUENCE [LARGE SCALE GENOMIC DNA]</scope>
    <source>
        <strain evidence="11 12">RH2WT43</strain>
    </source>
</reference>
<dbReference type="Gene3D" id="3.20.20.450">
    <property type="entry name" value="EAL domain"/>
    <property type="match status" value="1"/>
</dbReference>
<dbReference type="SMART" id="SM00086">
    <property type="entry name" value="PAC"/>
    <property type="match status" value="4"/>
</dbReference>
<dbReference type="Proteomes" id="UP000550401">
    <property type="component" value="Unassembled WGS sequence"/>
</dbReference>
<dbReference type="InterPro" id="IPR013656">
    <property type="entry name" value="PAS_4"/>
</dbReference>
<dbReference type="GO" id="GO:0016301">
    <property type="term" value="F:kinase activity"/>
    <property type="evidence" value="ECO:0007669"/>
    <property type="project" value="UniProtKB-KW"/>
</dbReference>
<feature type="domain" description="PAC" evidence="8">
    <location>
        <begin position="634"/>
        <end position="686"/>
    </location>
</feature>
<keyword evidence="12" id="KW-1185">Reference proteome</keyword>
<dbReference type="InterPro" id="IPR000014">
    <property type="entry name" value="PAS"/>
</dbReference>